<organism evidence="2 3">
    <name type="scientific">Ancylostoma ceylanicum</name>
    <dbReference type="NCBI Taxonomy" id="53326"/>
    <lineage>
        <taxon>Eukaryota</taxon>
        <taxon>Metazoa</taxon>
        <taxon>Ecdysozoa</taxon>
        <taxon>Nematoda</taxon>
        <taxon>Chromadorea</taxon>
        <taxon>Rhabditida</taxon>
        <taxon>Rhabditina</taxon>
        <taxon>Rhabditomorpha</taxon>
        <taxon>Strongyloidea</taxon>
        <taxon>Ancylostomatidae</taxon>
        <taxon>Ancylostomatinae</taxon>
        <taxon>Ancylostoma</taxon>
    </lineage>
</organism>
<name>A0A016TH17_9BILA</name>
<evidence type="ECO:0000256" key="1">
    <source>
        <dbReference type="SAM" id="MobiDB-lite"/>
    </source>
</evidence>
<reference evidence="3" key="1">
    <citation type="journal article" date="2015" name="Nat. Genet.">
        <title>The genome and transcriptome of the zoonotic hookworm Ancylostoma ceylanicum identify infection-specific gene families.</title>
        <authorList>
            <person name="Schwarz E.M."/>
            <person name="Hu Y."/>
            <person name="Antoshechkin I."/>
            <person name="Miller M.M."/>
            <person name="Sternberg P.W."/>
            <person name="Aroian R.V."/>
        </authorList>
    </citation>
    <scope>NUCLEOTIDE SEQUENCE</scope>
    <source>
        <strain evidence="3">HY135</strain>
    </source>
</reference>
<evidence type="ECO:0000313" key="2">
    <source>
        <dbReference type="EMBL" id="EYC01957.1"/>
    </source>
</evidence>
<protein>
    <submittedName>
        <fullName evidence="2">Uncharacterized protein</fullName>
    </submittedName>
</protein>
<proteinExistence type="predicted"/>
<dbReference type="Proteomes" id="UP000024635">
    <property type="component" value="Unassembled WGS sequence"/>
</dbReference>
<dbReference type="EMBL" id="JARK01001439">
    <property type="protein sequence ID" value="EYC01957.1"/>
    <property type="molecule type" value="Genomic_DNA"/>
</dbReference>
<dbReference type="AlphaFoldDB" id="A0A016TH17"/>
<gene>
    <name evidence="2" type="primary">Acey_s0103.g3560</name>
    <name evidence="2" type="ORF">Y032_0103g3560</name>
</gene>
<evidence type="ECO:0000313" key="3">
    <source>
        <dbReference type="Proteomes" id="UP000024635"/>
    </source>
</evidence>
<accession>A0A016TH17</accession>
<keyword evidence="3" id="KW-1185">Reference proteome</keyword>
<comment type="caution">
    <text evidence="2">The sequence shown here is derived from an EMBL/GenBank/DDBJ whole genome shotgun (WGS) entry which is preliminary data.</text>
</comment>
<sequence>MKRTRERVQHLERNERKAGFPHKYSTTVAYETDYKTLLTVERKTAFFNGPQEPKKETNRRYATEDMLRNNAILVFEERTNPSNQVRMPYAEAPGKPALQREKKRKSADSAPIDSRANWNNTMRSRRHSHTGLALKTPSGHIKDFITASGVE</sequence>
<feature type="region of interest" description="Disordered" evidence="1">
    <location>
        <begin position="79"/>
        <end position="151"/>
    </location>
</feature>